<evidence type="ECO:0000313" key="2">
    <source>
        <dbReference type="Proteomes" id="UP001055879"/>
    </source>
</evidence>
<dbReference type="EMBL" id="CM042054">
    <property type="protein sequence ID" value="KAI3707599.1"/>
    <property type="molecule type" value="Genomic_DNA"/>
</dbReference>
<evidence type="ECO:0000313" key="1">
    <source>
        <dbReference type="EMBL" id="KAI3707599.1"/>
    </source>
</evidence>
<keyword evidence="2" id="KW-1185">Reference proteome</keyword>
<accession>A0ACB9AC60</accession>
<organism evidence="1 2">
    <name type="scientific">Arctium lappa</name>
    <name type="common">Greater burdock</name>
    <name type="synonym">Lappa major</name>
    <dbReference type="NCBI Taxonomy" id="4217"/>
    <lineage>
        <taxon>Eukaryota</taxon>
        <taxon>Viridiplantae</taxon>
        <taxon>Streptophyta</taxon>
        <taxon>Embryophyta</taxon>
        <taxon>Tracheophyta</taxon>
        <taxon>Spermatophyta</taxon>
        <taxon>Magnoliopsida</taxon>
        <taxon>eudicotyledons</taxon>
        <taxon>Gunneridae</taxon>
        <taxon>Pentapetalae</taxon>
        <taxon>asterids</taxon>
        <taxon>campanulids</taxon>
        <taxon>Asterales</taxon>
        <taxon>Asteraceae</taxon>
        <taxon>Carduoideae</taxon>
        <taxon>Cardueae</taxon>
        <taxon>Arctiinae</taxon>
        <taxon>Arctium</taxon>
    </lineage>
</organism>
<name>A0ACB9AC60_ARCLA</name>
<dbReference type="Proteomes" id="UP001055879">
    <property type="component" value="Linkage Group LG08"/>
</dbReference>
<gene>
    <name evidence="1" type="ORF">L6452_26225</name>
</gene>
<reference evidence="1 2" key="2">
    <citation type="journal article" date="2022" name="Mol. Ecol. Resour.">
        <title>The genomes of chicory, endive, great burdock and yacon provide insights into Asteraceae paleo-polyploidization history and plant inulin production.</title>
        <authorList>
            <person name="Fan W."/>
            <person name="Wang S."/>
            <person name="Wang H."/>
            <person name="Wang A."/>
            <person name="Jiang F."/>
            <person name="Liu H."/>
            <person name="Zhao H."/>
            <person name="Xu D."/>
            <person name="Zhang Y."/>
        </authorList>
    </citation>
    <scope>NUCLEOTIDE SEQUENCE [LARGE SCALE GENOMIC DNA]</scope>
    <source>
        <strain evidence="2">cv. Niubang</strain>
    </source>
</reference>
<comment type="caution">
    <text evidence="1">The sequence shown here is derived from an EMBL/GenBank/DDBJ whole genome shotgun (WGS) entry which is preliminary data.</text>
</comment>
<sequence length="137" mass="15521">MNTTNLSRPAEVIVDSSSVLQSDNVSKQGNQTLEHCVVSFNKSCITPIHLLLVAHKLSVDKLIMQRFELDEIEDPFDEIIYGQDSESDEEKVAWSNAGEQVVRTNSRTNMLKNSVEAKRSKTKQLMRTKRLTEKGLQ</sequence>
<proteinExistence type="predicted"/>
<reference evidence="2" key="1">
    <citation type="journal article" date="2022" name="Mol. Ecol. Resour.">
        <title>The genomes of chicory, endive, great burdock and yacon provide insights into Asteraceae palaeo-polyploidization history and plant inulin production.</title>
        <authorList>
            <person name="Fan W."/>
            <person name="Wang S."/>
            <person name="Wang H."/>
            <person name="Wang A."/>
            <person name="Jiang F."/>
            <person name="Liu H."/>
            <person name="Zhao H."/>
            <person name="Xu D."/>
            <person name="Zhang Y."/>
        </authorList>
    </citation>
    <scope>NUCLEOTIDE SEQUENCE [LARGE SCALE GENOMIC DNA]</scope>
    <source>
        <strain evidence="2">cv. Niubang</strain>
    </source>
</reference>
<protein>
    <submittedName>
        <fullName evidence="1">Uncharacterized protein</fullName>
    </submittedName>
</protein>